<dbReference type="InterPro" id="IPR026341">
    <property type="entry name" value="T9SS_type_B"/>
</dbReference>
<evidence type="ECO:0000313" key="2">
    <source>
        <dbReference type="Proteomes" id="UP001319865"/>
    </source>
</evidence>
<dbReference type="EMBL" id="AP025183">
    <property type="protein sequence ID" value="BDB52182.1"/>
    <property type="molecule type" value="Genomic_DNA"/>
</dbReference>
<dbReference type="InterPro" id="IPR013783">
    <property type="entry name" value="Ig-like_fold"/>
</dbReference>
<accession>A0ABN6KSS2</accession>
<dbReference type="Pfam" id="PF13585">
    <property type="entry name" value="CHU_C"/>
    <property type="match status" value="1"/>
</dbReference>
<reference evidence="1 2" key="1">
    <citation type="journal article" date="2022" name="Int. J. Syst. Evol. Microbiol.">
        <title>Flavobacterium ammonificans sp. nov. and Flavobacterium ammoniigenes sp. nov., ammonifying bacteria isolated from surface river water.</title>
        <authorList>
            <person name="Watanabe K."/>
            <person name="Kitamura T."/>
            <person name="Ogata Y."/>
            <person name="Shindo C."/>
            <person name="Suda W."/>
        </authorList>
    </citation>
    <scope>NUCLEOTIDE SEQUENCE [LARGE SCALE GENOMIC DNA]</scope>
    <source>
        <strain evidence="1 2">GENT11</strain>
    </source>
</reference>
<sequence>MLLFLALPITRTIYAQTITPQRLVFSRICAGNFNGFDATFNHSGFAAGTEFEVQLSDPNGSFDNPTATTKVATTTISSSQKRIRFAIPSTLVGSENYRLRIKSSTGFLSAPFLNAASNNSFPVYYKSFENSFSINKKENAASLCPGGIIAIPIDNTTPTIPASSPLNYSNLKYKWYQNNVVLPGASSSTLSASSVGTYYAEIDYGSCSDANFSSNRVTITPAAITMATIVSSQGNTFCTANLTTVLSTQKGNSYQWFKDNVALSGATNPTFETNQAGNYAVNVNFGGCESKASIDLKSISIQGSLNESSPIQLVPNTTTTVSVSSDIVDPIYAWFKNDNPITNATSNSLVLSEEGNYKVKLTHPTCPVSNEISFEVQFTFDPNIKEIPNLITPNNDGFNDTWQLPLQYTAGNNVEVVIVSPIGEEVLRTKEYKNDWPESSSSLKTSHSVYYYWITSPNESVKKGSITLIR</sequence>
<dbReference type="Proteomes" id="UP001319865">
    <property type="component" value="Chromosome"/>
</dbReference>
<reference evidence="1 2" key="2">
    <citation type="journal article" date="2022" name="Microorganisms">
        <title>Complete Genome Sequences of Two Flavobacterium ammonificans Strains and a Flavobacterium ammoniigenes Strain of Ammonifying Bacterioplankton Isolated from Surface River Water.</title>
        <authorList>
            <person name="Suda W."/>
            <person name="Ogata Y."/>
            <person name="Shindo C."/>
            <person name="Watanabe K."/>
        </authorList>
    </citation>
    <scope>NUCLEOTIDE SEQUENCE [LARGE SCALE GENOMIC DNA]</scope>
    <source>
        <strain evidence="1 2">GENT11</strain>
    </source>
</reference>
<protein>
    <submittedName>
        <fullName evidence="1">Adhesin SprC</fullName>
    </submittedName>
</protein>
<organism evidence="1 2">
    <name type="scientific">Flavobacterium ammonificans</name>
    <dbReference type="NCBI Taxonomy" id="1751056"/>
    <lineage>
        <taxon>Bacteria</taxon>
        <taxon>Pseudomonadati</taxon>
        <taxon>Bacteroidota</taxon>
        <taxon>Flavobacteriia</taxon>
        <taxon>Flavobacteriales</taxon>
        <taxon>Flavobacteriaceae</taxon>
        <taxon>Flavobacterium</taxon>
    </lineage>
</organism>
<dbReference type="NCBIfam" id="TIGR04131">
    <property type="entry name" value="Bac_Flav_CTERM"/>
    <property type="match status" value="1"/>
</dbReference>
<evidence type="ECO:0000313" key="1">
    <source>
        <dbReference type="EMBL" id="BDB52182.1"/>
    </source>
</evidence>
<proteinExistence type="predicted"/>
<dbReference type="Gene3D" id="2.60.40.10">
    <property type="entry name" value="Immunoglobulins"/>
    <property type="match status" value="1"/>
</dbReference>
<keyword evidence="2" id="KW-1185">Reference proteome</keyword>
<gene>
    <name evidence="1" type="primary">sprC</name>
    <name evidence="1" type="ORF">GENT11_04940</name>
</gene>
<name>A0ABN6KSS2_9FLAO</name>